<gene>
    <name evidence="2" type="ORF">CEE69_18760</name>
</gene>
<accession>A0A2G1W3N4</accession>
<feature type="region of interest" description="Disordered" evidence="1">
    <location>
        <begin position="1"/>
        <end position="53"/>
    </location>
</feature>
<proteinExistence type="predicted"/>
<evidence type="ECO:0000313" key="2">
    <source>
        <dbReference type="EMBL" id="PHQ33633.1"/>
    </source>
</evidence>
<name>A0A2G1W3N4_9BACT</name>
<comment type="caution">
    <text evidence="2">The sequence shown here is derived from an EMBL/GenBank/DDBJ whole genome shotgun (WGS) entry which is preliminary data.</text>
</comment>
<organism evidence="2 3">
    <name type="scientific">Rhodopirellula bahusiensis</name>
    <dbReference type="NCBI Taxonomy" id="2014065"/>
    <lineage>
        <taxon>Bacteria</taxon>
        <taxon>Pseudomonadati</taxon>
        <taxon>Planctomycetota</taxon>
        <taxon>Planctomycetia</taxon>
        <taxon>Pirellulales</taxon>
        <taxon>Pirellulaceae</taxon>
        <taxon>Rhodopirellula</taxon>
    </lineage>
</organism>
<evidence type="ECO:0000313" key="3">
    <source>
        <dbReference type="Proteomes" id="UP000225740"/>
    </source>
</evidence>
<feature type="compositionally biased region" description="Polar residues" evidence="1">
    <location>
        <begin position="24"/>
        <end position="49"/>
    </location>
</feature>
<keyword evidence="3" id="KW-1185">Reference proteome</keyword>
<dbReference type="AlphaFoldDB" id="A0A2G1W3N4"/>
<protein>
    <submittedName>
        <fullName evidence="2">Uncharacterized protein</fullName>
    </submittedName>
</protein>
<reference evidence="2 3" key="1">
    <citation type="submission" date="2017-06" db="EMBL/GenBank/DDBJ databases">
        <title>Description of Rhodopirellula bahusiensis sp. nov.</title>
        <authorList>
            <person name="Kizina J."/>
            <person name="Harder J."/>
        </authorList>
    </citation>
    <scope>NUCLEOTIDE SEQUENCE [LARGE SCALE GENOMIC DNA]</scope>
    <source>
        <strain evidence="2 3">SWK21</strain>
    </source>
</reference>
<evidence type="ECO:0000256" key="1">
    <source>
        <dbReference type="SAM" id="MobiDB-lite"/>
    </source>
</evidence>
<sequence>MPAPPKNPTHLSPTEALCRPARTHPQSTSHLPSSCTSEPIGENKTTTWKQPPVKTELQAMWQRNIETAKQQNMQPPIDMFAQSIADHLTGTN</sequence>
<dbReference type="EMBL" id="NIZW01000015">
    <property type="protein sequence ID" value="PHQ33633.1"/>
    <property type="molecule type" value="Genomic_DNA"/>
</dbReference>
<dbReference type="Proteomes" id="UP000225740">
    <property type="component" value="Unassembled WGS sequence"/>
</dbReference>